<evidence type="ECO:0000313" key="2">
    <source>
        <dbReference type="Proteomes" id="UP001519273"/>
    </source>
</evidence>
<name>A0ABS4GZ00_9BACL</name>
<proteinExistence type="predicted"/>
<organism evidence="1 2">
    <name type="scientific">Paenibacillus sediminis</name>
    <dbReference type="NCBI Taxonomy" id="664909"/>
    <lineage>
        <taxon>Bacteria</taxon>
        <taxon>Bacillati</taxon>
        <taxon>Bacillota</taxon>
        <taxon>Bacilli</taxon>
        <taxon>Bacillales</taxon>
        <taxon>Paenibacillaceae</taxon>
        <taxon>Paenibacillus</taxon>
    </lineage>
</organism>
<dbReference type="EMBL" id="JAGGKP010000001">
    <property type="protein sequence ID" value="MBP1935489.1"/>
    <property type="molecule type" value="Genomic_DNA"/>
</dbReference>
<dbReference type="RefSeq" id="WP_209844789.1">
    <property type="nucleotide sequence ID" value="NZ_CBCRVE010000001.1"/>
</dbReference>
<dbReference type="Proteomes" id="UP001519273">
    <property type="component" value="Unassembled WGS sequence"/>
</dbReference>
<keyword evidence="2" id="KW-1185">Reference proteome</keyword>
<accession>A0ABS4GZ00</accession>
<sequence length="54" mass="6640">MKWVYFSKLYATKFQAGCLARRLERDSWLYGFNDPREIEIFRSKRGRYGVRFII</sequence>
<comment type="caution">
    <text evidence="1">The sequence shown here is derived from an EMBL/GenBank/DDBJ whole genome shotgun (WGS) entry which is preliminary data.</text>
</comment>
<gene>
    <name evidence="1" type="ORF">J2Z20_000350</name>
</gene>
<protein>
    <submittedName>
        <fullName evidence="1">Uncharacterized protein</fullName>
    </submittedName>
</protein>
<reference evidence="1 2" key="1">
    <citation type="submission" date="2021-03" db="EMBL/GenBank/DDBJ databases">
        <title>Genomic Encyclopedia of Type Strains, Phase IV (KMG-IV): sequencing the most valuable type-strain genomes for metagenomic binning, comparative biology and taxonomic classification.</title>
        <authorList>
            <person name="Goeker M."/>
        </authorList>
    </citation>
    <scope>NUCLEOTIDE SEQUENCE [LARGE SCALE GENOMIC DNA]</scope>
    <source>
        <strain evidence="1 2">DSM 23491</strain>
    </source>
</reference>
<evidence type="ECO:0000313" key="1">
    <source>
        <dbReference type="EMBL" id="MBP1935489.1"/>
    </source>
</evidence>